<name>A0A6N1VDX6_9HYPH</name>
<gene>
    <name evidence="1" type="ORF">HTY61_02205</name>
</gene>
<protein>
    <submittedName>
        <fullName evidence="1">DUF1488 domain-containing protein</fullName>
    </submittedName>
</protein>
<sequence>MTLAFPNRSRNYDDTRRQVRFFGYEGMRTIPFRVDVDAIADQVAPDANEEAAYLAAFDRNRASIEKAASKAHSNSQKPEYILTSANFR</sequence>
<proteinExistence type="predicted"/>
<keyword evidence="2" id="KW-1185">Reference proteome</keyword>
<reference evidence="1 2" key="1">
    <citation type="submission" date="2020-06" db="EMBL/GenBank/DDBJ databases">
        <title>Oricola thermophila sp. nov. isolated from a tidal sediments.</title>
        <authorList>
            <person name="Kwon K.K."/>
            <person name="Yang S.-H."/>
            <person name="Park M.-J."/>
        </authorList>
    </citation>
    <scope>NUCLEOTIDE SEQUENCE [LARGE SCALE GENOMIC DNA]</scope>
    <source>
        <strain evidence="1 2">MEBiC13590</strain>
    </source>
</reference>
<dbReference type="Gene3D" id="3.30.160.140">
    <property type="entry name" value="Shew3726-like"/>
    <property type="match status" value="1"/>
</dbReference>
<accession>A0A6N1VDX6</accession>
<dbReference type="Pfam" id="PF07369">
    <property type="entry name" value="DUF1488"/>
    <property type="match status" value="1"/>
</dbReference>
<dbReference type="SUPFAM" id="SSF160272">
    <property type="entry name" value="Shew3726-like"/>
    <property type="match status" value="1"/>
</dbReference>
<dbReference type="InterPro" id="IPR009962">
    <property type="entry name" value="DUF1488"/>
</dbReference>
<dbReference type="RefSeq" id="WP_175275255.1">
    <property type="nucleotide sequence ID" value="NZ_CP054836.1"/>
</dbReference>
<evidence type="ECO:0000313" key="2">
    <source>
        <dbReference type="Proteomes" id="UP000509367"/>
    </source>
</evidence>
<dbReference type="EMBL" id="CP054836">
    <property type="protein sequence ID" value="QKV17359.1"/>
    <property type="molecule type" value="Genomic_DNA"/>
</dbReference>
<evidence type="ECO:0000313" key="1">
    <source>
        <dbReference type="EMBL" id="QKV17359.1"/>
    </source>
</evidence>
<dbReference type="Proteomes" id="UP000509367">
    <property type="component" value="Chromosome"/>
</dbReference>
<dbReference type="InterPro" id="IPR036692">
    <property type="entry name" value="Shew3726-like_sf"/>
</dbReference>
<dbReference type="AlphaFoldDB" id="A0A6N1VDX6"/>
<dbReference type="KEGG" id="orm:HTY61_02205"/>
<organism evidence="1 2">
    <name type="scientific">Oricola thermophila</name>
    <dbReference type="NCBI Taxonomy" id="2742145"/>
    <lineage>
        <taxon>Bacteria</taxon>
        <taxon>Pseudomonadati</taxon>
        <taxon>Pseudomonadota</taxon>
        <taxon>Alphaproteobacteria</taxon>
        <taxon>Hyphomicrobiales</taxon>
        <taxon>Ahrensiaceae</taxon>
        <taxon>Oricola</taxon>
    </lineage>
</organism>